<evidence type="ECO:0000259" key="3">
    <source>
        <dbReference type="PROSITE" id="PS51203"/>
    </source>
</evidence>
<dbReference type="Proteomes" id="UP001281761">
    <property type="component" value="Unassembled WGS sequence"/>
</dbReference>
<dbReference type="EMBL" id="JARBJD010000161">
    <property type="protein sequence ID" value="KAK2949141.1"/>
    <property type="molecule type" value="Genomic_DNA"/>
</dbReference>
<proteinExistence type="predicted"/>
<feature type="compositionally biased region" description="Basic and acidic residues" evidence="1">
    <location>
        <begin position="139"/>
        <end position="152"/>
    </location>
</feature>
<dbReference type="PROSITE" id="PS51203">
    <property type="entry name" value="CS"/>
    <property type="match status" value="1"/>
</dbReference>
<evidence type="ECO:0000313" key="5">
    <source>
        <dbReference type="Proteomes" id="UP001281761"/>
    </source>
</evidence>
<organism evidence="4 5">
    <name type="scientific">Blattamonas nauphoetae</name>
    <dbReference type="NCBI Taxonomy" id="2049346"/>
    <lineage>
        <taxon>Eukaryota</taxon>
        <taxon>Metamonada</taxon>
        <taxon>Preaxostyla</taxon>
        <taxon>Oxymonadida</taxon>
        <taxon>Blattamonas</taxon>
    </lineage>
</organism>
<sequence>MTTSSPAPKYEFFQSEETLTFNLYVKQLKAEECHVELSEGQFTFTFRPPNSDSQAITLYTYARIQTTPPRVSIKGTKAEIVFQKEDKFVWPGFERNPDQPLGVDGTFSQSIDQSTSSTAKLYPSSKGKKDWDALAQEVAKQEEEEKKNHSGEESLNDLLKGIFDKADPDTRRAMMKSFQESNGTVLSTNWNEVGAKKVDPQPPKGMEVKDYPR</sequence>
<evidence type="ECO:0000256" key="1">
    <source>
        <dbReference type="SAM" id="MobiDB-lite"/>
    </source>
</evidence>
<feature type="compositionally biased region" description="Polar residues" evidence="1">
    <location>
        <begin position="107"/>
        <end position="119"/>
    </location>
</feature>
<feature type="domain" description="CS" evidence="3">
    <location>
        <begin position="5"/>
        <end position="94"/>
    </location>
</feature>
<gene>
    <name evidence="4" type="ORF">BLNAU_15867</name>
</gene>
<dbReference type="Gene3D" id="2.60.40.790">
    <property type="match status" value="1"/>
</dbReference>
<reference evidence="4 5" key="1">
    <citation type="journal article" date="2022" name="bioRxiv">
        <title>Genomics of Preaxostyla Flagellates Illuminates Evolutionary Transitions and the Path Towards Mitochondrial Loss.</title>
        <authorList>
            <person name="Novak L.V.F."/>
            <person name="Treitli S.C."/>
            <person name="Pyrih J."/>
            <person name="Halakuc P."/>
            <person name="Pipaliya S.V."/>
            <person name="Vacek V."/>
            <person name="Brzon O."/>
            <person name="Soukal P."/>
            <person name="Eme L."/>
            <person name="Dacks J.B."/>
            <person name="Karnkowska A."/>
            <person name="Elias M."/>
            <person name="Hampl V."/>
        </authorList>
    </citation>
    <scope>NUCLEOTIDE SEQUENCE [LARGE SCALE GENOMIC DNA]</scope>
    <source>
        <strain evidence="4">NAU3</strain>
        <tissue evidence="4">Gut</tissue>
    </source>
</reference>
<feature type="region of interest" description="Disordered" evidence="1">
    <location>
        <begin position="189"/>
        <end position="213"/>
    </location>
</feature>
<feature type="domain" description="SGS" evidence="2">
    <location>
        <begin position="121"/>
        <end position="213"/>
    </location>
</feature>
<dbReference type="PANTHER" id="PTHR45862">
    <property type="entry name" value="PROTEIN SGT1 HOMOLOG"/>
    <property type="match status" value="1"/>
</dbReference>
<dbReference type="PROSITE" id="PS51048">
    <property type="entry name" value="SGS"/>
    <property type="match status" value="1"/>
</dbReference>
<dbReference type="SUPFAM" id="SSF49764">
    <property type="entry name" value="HSP20-like chaperones"/>
    <property type="match status" value="1"/>
</dbReference>
<dbReference type="Pfam" id="PF05002">
    <property type="entry name" value="SGS"/>
    <property type="match status" value="1"/>
</dbReference>
<accession>A0ABQ9XB42</accession>
<dbReference type="InterPro" id="IPR044563">
    <property type="entry name" value="Sgt1-like"/>
</dbReference>
<feature type="region of interest" description="Disordered" evidence="1">
    <location>
        <begin position="133"/>
        <end position="156"/>
    </location>
</feature>
<comment type="caution">
    <text evidence="4">The sequence shown here is derived from an EMBL/GenBank/DDBJ whole genome shotgun (WGS) entry which is preliminary data.</text>
</comment>
<dbReference type="InterPro" id="IPR007052">
    <property type="entry name" value="CS_dom"/>
</dbReference>
<dbReference type="InterPro" id="IPR007699">
    <property type="entry name" value="SGS_dom"/>
</dbReference>
<name>A0ABQ9XB42_9EUKA</name>
<feature type="region of interest" description="Disordered" evidence="1">
    <location>
        <begin position="107"/>
        <end position="126"/>
    </location>
</feature>
<evidence type="ECO:0000259" key="2">
    <source>
        <dbReference type="PROSITE" id="PS51048"/>
    </source>
</evidence>
<protein>
    <submittedName>
        <fullName evidence="4">SGT1 like protein</fullName>
    </submittedName>
</protein>
<keyword evidence="5" id="KW-1185">Reference proteome</keyword>
<dbReference type="InterPro" id="IPR008978">
    <property type="entry name" value="HSP20-like_chaperone"/>
</dbReference>
<evidence type="ECO:0000313" key="4">
    <source>
        <dbReference type="EMBL" id="KAK2949141.1"/>
    </source>
</evidence>